<dbReference type="PANTHER" id="PTHR11374">
    <property type="entry name" value="UDP-GLUCOSE DEHYDROGENASE/UDP-MANNAC DEHYDROGENASE"/>
    <property type="match status" value="1"/>
</dbReference>
<comment type="similarity">
    <text evidence="2 7">Belongs to the UDP-glucose/GDP-mannose dehydrogenase family.</text>
</comment>
<dbReference type="GO" id="GO:0005634">
    <property type="term" value="C:nucleus"/>
    <property type="evidence" value="ECO:0007669"/>
    <property type="project" value="TreeGrafter"/>
</dbReference>
<dbReference type="InterPro" id="IPR036220">
    <property type="entry name" value="UDP-Glc/GDP-Man_DH_C_sf"/>
</dbReference>
<dbReference type="Pfam" id="PF00984">
    <property type="entry name" value="UDPG_MGDP_dh"/>
    <property type="match status" value="1"/>
</dbReference>
<dbReference type="Gene3D" id="1.20.5.100">
    <property type="entry name" value="Cytochrome c1, transmembrane anchor, C-terminal"/>
    <property type="match status" value="1"/>
</dbReference>
<comment type="caution">
    <text evidence="12">The sequence shown here is derived from an EMBL/GenBank/DDBJ whole genome shotgun (WGS) entry which is preliminary data.</text>
</comment>
<comment type="pathway">
    <text evidence="1">Nucleotide-sugar biosynthesis; UDP-alpha-D-glucuronate biosynthesis; UDP-alpha-D-glucuronate from UDP-alpha-D-glucose: step 1/1.</text>
</comment>
<dbReference type="GO" id="GO:0006024">
    <property type="term" value="P:glycosaminoglycan biosynthetic process"/>
    <property type="evidence" value="ECO:0007669"/>
    <property type="project" value="TreeGrafter"/>
</dbReference>
<dbReference type="NCBIfam" id="TIGR03026">
    <property type="entry name" value="NDP-sugDHase"/>
    <property type="match status" value="1"/>
</dbReference>
<feature type="binding site" evidence="10">
    <location>
        <position position="124"/>
    </location>
    <ligand>
        <name>NAD(+)</name>
        <dbReference type="ChEBI" id="CHEBI:57540"/>
    </ligand>
</feature>
<dbReference type="InterPro" id="IPR028357">
    <property type="entry name" value="UDPglc_DH_bac"/>
</dbReference>
<dbReference type="Proteomes" id="UP000193922">
    <property type="component" value="Unassembled WGS sequence"/>
</dbReference>
<dbReference type="InterPro" id="IPR001732">
    <property type="entry name" value="UDP-Glc/GDP-Man_DH_N"/>
</dbReference>
<dbReference type="EC" id="1.1.1.22" evidence="3 7"/>
<feature type="binding site" evidence="10">
    <location>
        <position position="85"/>
    </location>
    <ligand>
        <name>NAD(+)</name>
        <dbReference type="ChEBI" id="CHEBI:57540"/>
    </ligand>
</feature>
<keyword evidence="4 7" id="KW-0560">Oxidoreductase</keyword>
<keyword evidence="13" id="KW-1185">Reference proteome</keyword>
<dbReference type="InterPro" id="IPR028356">
    <property type="entry name" value="UDPglc_DH_euk"/>
</dbReference>
<dbReference type="InterPro" id="IPR036291">
    <property type="entry name" value="NAD(P)-bd_dom_sf"/>
</dbReference>
<organism evidence="12 13">
    <name type="scientific">Linderina pennispora</name>
    <dbReference type="NCBI Taxonomy" id="61395"/>
    <lineage>
        <taxon>Eukaryota</taxon>
        <taxon>Fungi</taxon>
        <taxon>Fungi incertae sedis</taxon>
        <taxon>Zoopagomycota</taxon>
        <taxon>Kickxellomycotina</taxon>
        <taxon>Kickxellomycetes</taxon>
        <taxon>Kickxellales</taxon>
        <taxon>Kickxellaceae</taxon>
        <taxon>Linderina</taxon>
    </lineage>
</organism>
<dbReference type="GO" id="GO:0000271">
    <property type="term" value="P:polysaccharide biosynthetic process"/>
    <property type="evidence" value="ECO:0007669"/>
    <property type="project" value="InterPro"/>
</dbReference>
<feature type="binding site" evidence="10">
    <location>
        <position position="147"/>
    </location>
    <ligand>
        <name>NAD(+)</name>
        <dbReference type="ChEBI" id="CHEBI:57540"/>
    </ligand>
</feature>
<feature type="binding site" evidence="9">
    <location>
        <begin position="235"/>
        <end position="239"/>
    </location>
    <ligand>
        <name>substrate</name>
    </ligand>
</feature>
<evidence type="ECO:0000256" key="2">
    <source>
        <dbReference type="ARBA" id="ARBA00006601"/>
    </source>
</evidence>
<feature type="domain" description="UDP-glucose/GDP-mannose dehydrogenase C-terminal" evidence="11">
    <location>
        <begin position="298"/>
        <end position="408"/>
    </location>
</feature>
<dbReference type="GO" id="GO:0051287">
    <property type="term" value="F:NAD binding"/>
    <property type="evidence" value="ECO:0007669"/>
    <property type="project" value="InterPro"/>
</dbReference>
<dbReference type="Pfam" id="PF03720">
    <property type="entry name" value="UDPG_MGDP_dh_C"/>
    <property type="match status" value="1"/>
</dbReference>
<dbReference type="OrthoDB" id="5059218at2759"/>
<dbReference type="PIRSF" id="PIRSF000124">
    <property type="entry name" value="UDPglc_GDPman_dh"/>
    <property type="match status" value="1"/>
</dbReference>
<evidence type="ECO:0000313" key="13">
    <source>
        <dbReference type="Proteomes" id="UP000193922"/>
    </source>
</evidence>
<dbReference type="GO" id="GO:0003979">
    <property type="term" value="F:UDP-glucose 6-dehydrogenase activity"/>
    <property type="evidence" value="ECO:0007669"/>
    <property type="project" value="UniProtKB-EC"/>
</dbReference>
<comment type="catalytic activity">
    <reaction evidence="6 7">
        <text>UDP-alpha-D-glucose + 2 NAD(+) + H2O = UDP-alpha-D-glucuronate + 2 NADH + 3 H(+)</text>
        <dbReference type="Rhea" id="RHEA:23596"/>
        <dbReference type="ChEBI" id="CHEBI:15377"/>
        <dbReference type="ChEBI" id="CHEBI:15378"/>
        <dbReference type="ChEBI" id="CHEBI:57540"/>
        <dbReference type="ChEBI" id="CHEBI:57945"/>
        <dbReference type="ChEBI" id="CHEBI:58052"/>
        <dbReference type="ChEBI" id="CHEBI:58885"/>
        <dbReference type="EC" id="1.1.1.22"/>
    </reaction>
</comment>
<feature type="binding site" evidence="10">
    <location>
        <position position="30"/>
    </location>
    <ligand>
        <name>NAD(+)</name>
        <dbReference type="ChEBI" id="CHEBI:57540"/>
    </ligand>
</feature>
<keyword evidence="5 7" id="KW-0520">NAD</keyword>
<feature type="binding site" evidence="10">
    <location>
        <position position="35"/>
    </location>
    <ligand>
        <name>NAD(+)</name>
        <dbReference type="ChEBI" id="CHEBI:57540"/>
    </ligand>
</feature>
<feature type="active site" description="Nucleophile" evidence="8">
    <location>
        <position position="246"/>
    </location>
</feature>
<dbReference type="AlphaFoldDB" id="A0A1Y1WG15"/>
<protein>
    <recommendedName>
        <fullName evidence="3 7">UDP-glucose 6-dehydrogenase</fullName>
        <ecNumber evidence="3 7">1.1.1.22</ecNumber>
    </recommendedName>
</protein>
<dbReference type="InterPro" id="IPR014027">
    <property type="entry name" value="UDP-Glc/GDP-Man_DH_C"/>
</dbReference>
<dbReference type="STRING" id="61395.A0A1Y1WG15"/>
<feature type="binding site" evidence="9">
    <location>
        <position position="190"/>
    </location>
    <ligand>
        <name>substrate</name>
    </ligand>
</feature>
<dbReference type="Pfam" id="PF03721">
    <property type="entry name" value="UDPG_MGDP_dh_N"/>
    <property type="match status" value="1"/>
</dbReference>
<dbReference type="InterPro" id="IPR008927">
    <property type="entry name" value="6-PGluconate_DH-like_C_sf"/>
</dbReference>
<dbReference type="InterPro" id="IPR014026">
    <property type="entry name" value="UDP-Glc/GDP-Man_DH_dimer"/>
</dbReference>
<dbReference type="EMBL" id="MCFD01000003">
    <property type="protein sequence ID" value="ORX72422.1"/>
    <property type="molecule type" value="Genomic_DNA"/>
</dbReference>
<name>A0A1Y1WG15_9FUNG</name>
<evidence type="ECO:0000256" key="10">
    <source>
        <dbReference type="PIRSR" id="PIRSR500134-3"/>
    </source>
</evidence>
<evidence type="ECO:0000256" key="1">
    <source>
        <dbReference type="ARBA" id="ARBA00004701"/>
    </source>
</evidence>
<dbReference type="UniPathway" id="UPA00038">
    <property type="reaction ID" value="UER00491"/>
</dbReference>
<dbReference type="Gene3D" id="3.40.50.720">
    <property type="entry name" value="NAD(P)-binding Rossmann-like Domain"/>
    <property type="match status" value="2"/>
</dbReference>
<dbReference type="SUPFAM" id="SSF51735">
    <property type="entry name" value="NAD(P)-binding Rossmann-fold domains"/>
    <property type="match status" value="1"/>
</dbReference>
<dbReference type="PIRSF" id="PIRSF500134">
    <property type="entry name" value="UDPglc_DH_bac"/>
    <property type="match status" value="1"/>
</dbReference>
<dbReference type="GeneID" id="63806110"/>
<feature type="binding site" evidence="9">
    <location>
        <begin position="144"/>
        <end position="147"/>
    </location>
    <ligand>
        <name>substrate</name>
    </ligand>
</feature>
<dbReference type="GO" id="GO:0006065">
    <property type="term" value="P:UDP-glucuronate biosynthetic process"/>
    <property type="evidence" value="ECO:0007669"/>
    <property type="project" value="UniProtKB-UniPathway"/>
</dbReference>
<dbReference type="InterPro" id="IPR017476">
    <property type="entry name" value="UDP-Glc/GDP-Man"/>
</dbReference>
<dbReference type="SMART" id="SM00984">
    <property type="entry name" value="UDPG_MGDP_dh_C"/>
    <property type="match status" value="1"/>
</dbReference>
<feature type="binding site" evidence="10">
    <location>
        <position position="312"/>
    </location>
    <ligand>
        <name>NAD(+)</name>
        <dbReference type="ChEBI" id="CHEBI:57540"/>
    </ligand>
</feature>
<sequence length="427" mass="46837">MVNIGASFPQKLTHICCIGAGYDIHFTVVDHDAQRILSWNSPHLPVYEPGLDDIVKRQRTKNLTFTTDIDQAIRQADMILIAVNTPAMQSTGFGRAPDLRSLEKCMRRIAQVAETDKIIVMRSTEGILRGNGRAQFAVLSNPEFLSEGTAVRDLLSPDRVIIDAQRTLYLQWVPEQRILAMDVWSAELAKLAANAMLAQRVSSVNALSAICERAGAHVQNIITAVGSDRRLGSEFLQASVGFGGPCLQKDVMSLIWLSESLDLPEVAAYWAQVLEMNAFQTRRFAQTIVQFAKGCRVACLGFAYKSGTGDARNAPAAEVCQLLLSAGCRLAIFDPKVPEQHVCERLEERGCEMAHVTVCQSELEAVSGAQAVVVLTAWPQFASLDWAAVYDGMEKPAYVFDGQLVLQPEAMRSLGFRVYQIGHPGAP</sequence>
<feature type="binding site" evidence="10">
    <location>
        <position position="249"/>
    </location>
    <ligand>
        <name>NAD(+)</name>
        <dbReference type="ChEBI" id="CHEBI:57540"/>
    </ligand>
</feature>
<proteinExistence type="inferred from homology"/>
<feature type="binding site" evidence="9">
    <location>
        <position position="305"/>
    </location>
    <ligand>
        <name>substrate</name>
    </ligand>
</feature>
<dbReference type="SUPFAM" id="SSF52413">
    <property type="entry name" value="UDP-glucose/GDP-mannose dehydrogenase C-terminal domain"/>
    <property type="match status" value="1"/>
</dbReference>
<evidence type="ECO:0000256" key="9">
    <source>
        <dbReference type="PIRSR" id="PIRSR500134-2"/>
    </source>
</evidence>
<evidence type="ECO:0000256" key="7">
    <source>
        <dbReference type="PIRNR" id="PIRNR000124"/>
    </source>
</evidence>
<dbReference type="PANTHER" id="PTHR11374:SF3">
    <property type="entry name" value="UDP-GLUCOSE 6-DEHYDROGENASE"/>
    <property type="match status" value="1"/>
</dbReference>
<accession>A0A1Y1WG15</accession>
<evidence type="ECO:0000256" key="3">
    <source>
        <dbReference type="ARBA" id="ARBA00012954"/>
    </source>
</evidence>
<evidence type="ECO:0000259" key="11">
    <source>
        <dbReference type="SMART" id="SM00984"/>
    </source>
</evidence>
<evidence type="ECO:0000256" key="5">
    <source>
        <dbReference type="ARBA" id="ARBA00023027"/>
    </source>
</evidence>
<dbReference type="SUPFAM" id="SSF48179">
    <property type="entry name" value="6-phosphogluconate dehydrogenase C-terminal domain-like"/>
    <property type="match status" value="1"/>
</dbReference>
<evidence type="ECO:0000256" key="4">
    <source>
        <dbReference type="ARBA" id="ARBA00023002"/>
    </source>
</evidence>
<evidence type="ECO:0000313" key="12">
    <source>
        <dbReference type="EMBL" id="ORX72422.1"/>
    </source>
</evidence>
<gene>
    <name evidence="12" type="ORF">DL89DRAFT_277744</name>
</gene>
<evidence type="ECO:0000256" key="6">
    <source>
        <dbReference type="ARBA" id="ARBA00047473"/>
    </source>
</evidence>
<dbReference type="RefSeq" id="XP_040745846.1">
    <property type="nucleotide sequence ID" value="XM_040889462.1"/>
</dbReference>
<feature type="binding site" evidence="9">
    <location>
        <position position="243"/>
    </location>
    <ligand>
        <name>substrate</name>
    </ligand>
</feature>
<dbReference type="FunFam" id="1.20.5.100:FF:000001">
    <property type="entry name" value="UDP-glucose 6-dehydrogenase"/>
    <property type="match status" value="1"/>
</dbReference>
<reference evidence="12 13" key="1">
    <citation type="submission" date="2016-07" db="EMBL/GenBank/DDBJ databases">
        <title>Pervasive Adenine N6-methylation of Active Genes in Fungi.</title>
        <authorList>
            <consortium name="DOE Joint Genome Institute"/>
            <person name="Mondo S.J."/>
            <person name="Dannebaum R.O."/>
            <person name="Kuo R.C."/>
            <person name="Labutti K."/>
            <person name="Haridas S."/>
            <person name="Kuo A."/>
            <person name="Salamov A."/>
            <person name="Ahrendt S.R."/>
            <person name="Lipzen A."/>
            <person name="Sullivan W."/>
            <person name="Andreopoulos W.B."/>
            <person name="Clum A."/>
            <person name="Lindquist E."/>
            <person name="Daum C."/>
            <person name="Ramamoorthy G.K."/>
            <person name="Gryganskyi A."/>
            <person name="Culley D."/>
            <person name="Magnuson J.K."/>
            <person name="James T.Y."/>
            <person name="O'Malley M.A."/>
            <person name="Stajich J.E."/>
            <person name="Spatafora J.W."/>
            <person name="Visel A."/>
            <person name="Grigoriev I.V."/>
        </authorList>
    </citation>
    <scope>NUCLEOTIDE SEQUENCE [LARGE SCALE GENOMIC DNA]</scope>
    <source>
        <strain evidence="12 13">ATCC 12442</strain>
    </source>
</reference>
<evidence type="ECO:0000256" key="8">
    <source>
        <dbReference type="PIRSR" id="PIRSR500134-1"/>
    </source>
</evidence>